<comment type="caution">
    <text evidence="1">The sequence shown here is derived from an EMBL/GenBank/DDBJ whole genome shotgun (WGS) entry which is preliminary data.</text>
</comment>
<evidence type="ECO:0008006" key="3">
    <source>
        <dbReference type="Google" id="ProtNLM"/>
    </source>
</evidence>
<gene>
    <name evidence="1" type="ORF">F5878DRAFT_667510</name>
</gene>
<organism evidence="1 2">
    <name type="scientific">Lentinula raphanica</name>
    <dbReference type="NCBI Taxonomy" id="153919"/>
    <lineage>
        <taxon>Eukaryota</taxon>
        <taxon>Fungi</taxon>
        <taxon>Dikarya</taxon>
        <taxon>Basidiomycota</taxon>
        <taxon>Agaricomycotina</taxon>
        <taxon>Agaricomycetes</taxon>
        <taxon>Agaricomycetidae</taxon>
        <taxon>Agaricales</taxon>
        <taxon>Marasmiineae</taxon>
        <taxon>Omphalotaceae</taxon>
        <taxon>Lentinula</taxon>
    </lineage>
</organism>
<name>A0AA38NVM7_9AGAR</name>
<accession>A0AA38NVM7</accession>
<reference evidence="1" key="1">
    <citation type="submission" date="2022-08" db="EMBL/GenBank/DDBJ databases">
        <authorList>
            <consortium name="DOE Joint Genome Institute"/>
            <person name="Min B."/>
            <person name="Riley R."/>
            <person name="Sierra-Patev S."/>
            <person name="Naranjo-Ortiz M."/>
            <person name="Looney B."/>
            <person name="Konkel Z."/>
            <person name="Slot J.C."/>
            <person name="Sakamoto Y."/>
            <person name="Steenwyk J.L."/>
            <person name="Rokas A."/>
            <person name="Carro J."/>
            <person name="Camarero S."/>
            <person name="Ferreira P."/>
            <person name="Molpeceres G."/>
            <person name="Ruiz-Duenas F.J."/>
            <person name="Serrano A."/>
            <person name="Henrissat B."/>
            <person name="Drula E."/>
            <person name="Hughes K.W."/>
            <person name="Mata J.L."/>
            <person name="Ishikawa N.K."/>
            <person name="Vargas-Isla R."/>
            <person name="Ushijima S."/>
            <person name="Smith C.A."/>
            <person name="Ahrendt S."/>
            <person name="Andreopoulos W."/>
            <person name="He G."/>
            <person name="Labutti K."/>
            <person name="Lipzen A."/>
            <person name="Ng V."/>
            <person name="Sandor L."/>
            <person name="Barry K."/>
            <person name="Martinez A.T."/>
            <person name="Xiao Y."/>
            <person name="Gibbons J.G."/>
            <person name="Terashima K."/>
            <person name="Hibbett D.S."/>
            <person name="Grigoriev I.V."/>
        </authorList>
    </citation>
    <scope>NUCLEOTIDE SEQUENCE</scope>
    <source>
        <strain evidence="1">TFB9207</strain>
    </source>
</reference>
<evidence type="ECO:0000313" key="2">
    <source>
        <dbReference type="Proteomes" id="UP001163846"/>
    </source>
</evidence>
<dbReference type="EMBL" id="MU807437">
    <property type="protein sequence ID" value="KAJ3831476.1"/>
    <property type="molecule type" value="Genomic_DNA"/>
</dbReference>
<proteinExistence type="predicted"/>
<dbReference type="Proteomes" id="UP001163846">
    <property type="component" value="Unassembled WGS sequence"/>
</dbReference>
<protein>
    <recommendedName>
        <fullName evidence="3">Helitron helicase-like domain-containing protein</fullName>
    </recommendedName>
</protein>
<sequence>MEGPSSGVITSGLLNLGTEQNKVDAIRATVNRGNNLDNDHVVNAPTLEVTPIQEDAPGYIARVFPTLFPNGGGDYHTPRMQKVDMGEYFDHLMRIHDGRFAQHRRFPWFTFNMLQRRRSLGAAKVYVRQAHDAYGMTVAEIQNLVNEGEESIAQNTMDVQLSLRYSKISSTLLMVTPETIHPLLGIPLVRPRFSFTPLNLSKDGAYREVDTTTSDDGERGMVTGLSWIQRYMDRAPELDSLSTFEICERMAPRLLVKILFSTQLSVSPSFYAANRRPAPHLGKAPLVAKLPPGSAPSLPHQATSLRIL</sequence>
<keyword evidence="2" id="KW-1185">Reference proteome</keyword>
<evidence type="ECO:0000313" key="1">
    <source>
        <dbReference type="EMBL" id="KAJ3831476.1"/>
    </source>
</evidence>
<dbReference type="AlphaFoldDB" id="A0AA38NVM7"/>